<dbReference type="PROSITE" id="PS50887">
    <property type="entry name" value="GGDEF"/>
    <property type="match status" value="1"/>
</dbReference>
<comment type="caution">
    <text evidence="3">The sequence shown here is derived from an EMBL/GenBank/DDBJ whole genome shotgun (WGS) entry which is preliminary data.</text>
</comment>
<evidence type="ECO:0000313" key="4">
    <source>
        <dbReference type="Proteomes" id="UP001557484"/>
    </source>
</evidence>
<dbReference type="Gene3D" id="3.30.450.40">
    <property type="match status" value="1"/>
</dbReference>
<dbReference type="InterPro" id="IPR035919">
    <property type="entry name" value="EAL_sf"/>
</dbReference>
<dbReference type="Gene3D" id="3.30.450.20">
    <property type="entry name" value="PAS domain"/>
    <property type="match status" value="1"/>
</dbReference>
<dbReference type="NCBIfam" id="TIGR00229">
    <property type="entry name" value="sensory_box"/>
    <property type="match status" value="1"/>
</dbReference>
<dbReference type="InterPro" id="IPR029016">
    <property type="entry name" value="GAF-like_dom_sf"/>
</dbReference>
<dbReference type="InterPro" id="IPR000014">
    <property type="entry name" value="PAS"/>
</dbReference>
<dbReference type="SUPFAM" id="SSF141868">
    <property type="entry name" value="EAL domain-like"/>
    <property type="match status" value="1"/>
</dbReference>
<dbReference type="EMBL" id="JBFRYB010000001">
    <property type="protein sequence ID" value="MEX1665134.1"/>
    <property type="molecule type" value="Genomic_DNA"/>
</dbReference>
<dbReference type="Pfam" id="PF00563">
    <property type="entry name" value="EAL"/>
    <property type="match status" value="1"/>
</dbReference>
<dbReference type="Pfam" id="PF13185">
    <property type="entry name" value="GAF_2"/>
    <property type="match status" value="1"/>
</dbReference>
<dbReference type="PANTHER" id="PTHR44757">
    <property type="entry name" value="DIGUANYLATE CYCLASE DGCP"/>
    <property type="match status" value="1"/>
</dbReference>
<dbReference type="Gene3D" id="3.30.70.270">
    <property type="match status" value="1"/>
</dbReference>
<dbReference type="InterPro" id="IPR035965">
    <property type="entry name" value="PAS-like_dom_sf"/>
</dbReference>
<name>A0ABV3TU40_9GAMM</name>
<dbReference type="SMART" id="SM00267">
    <property type="entry name" value="GGDEF"/>
    <property type="match status" value="1"/>
</dbReference>
<feature type="domain" description="EAL" evidence="1">
    <location>
        <begin position="533"/>
        <end position="786"/>
    </location>
</feature>
<dbReference type="InterPro" id="IPR052155">
    <property type="entry name" value="Biofilm_reg_signaling"/>
</dbReference>
<dbReference type="CDD" id="cd01948">
    <property type="entry name" value="EAL"/>
    <property type="match status" value="1"/>
</dbReference>
<dbReference type="SMART" id="SM00052">
    <property type="entry name" value="EAL"/>
    <property type="match status" value="1"/>
</dbReference>
<dbReference type="InterPro" id="IPR013656">
    <property type="entry name" value="PAS_4"/>
</dbReference>
<dbReference type="Proteomes" id="UP001557484">
    <property type="component" value="Unassembled WGS sequence"/>
</dbReference>
<dbReference type="InterPro" id="IPR000160">
    <property type="entry name" value="GGDEF_dom"/>
</dbReference>
<dbReference type="PROSITE" id="PS50883">
    <property type="entry name" value="EAL"/>
    <property type="match status" value="1"/>
</dbReference>
<organism evidence="3 4">
    <name type="scientific">Zhongshania arctica</name>
    <dbReference type="NCBI Taxonomy" id="3238302"/>
    <lineage>
        <taxon>Bacteria</taxon>
        <taxon>Pseudomonadati</taxon>
        <taxon>Pseudomonadota</taxon>
        <taxon>Gammaproteobacteria</taxon>
        <taxon>Cellvibrionales</taxon>
        <taxon>Spongiibacteraceae</taxon>
        <taxon>Zhongshania</taxon>
    </lineage>
</organism>
<dbReference type="RefSeq" id="WP_368375242.1">
    <property type="nucleotide sequence ID" value="NZ_JBFRYB010000001.1"/>
</dbReference>
<evidence type="ECO:0000313" key="3">
    <source>
        <dbReference type="EMBL" id="MEX1665134.1"/>
    </source>
</evidence>
<accession>A0ABV3TU40</accession>
<dbReference type="SUPFAM" id="SSF55073">
    <property type="entry name" value="Nucleotide cyclase"/>
    <property type="match status" value="1"/>
</dbReference>
<dbReference type="InterPro" id="IPR029787">
    <property type="entry name" value="Nucleotide_cyclase"/>
</dbReference>
<feature type="domain" description="GGDEF" evidence="2">
    <location>
        <begin position="391"/>
        <end position="525"/>
    </location>
</feature>
<dbReference type="NCBIfam" id="TIGR00254">
    <property type="entry name" value="GGDEF"/>
    <property type="match status" value="1"/>
</dbReference>
<dbReference type="SMART" id="SM00065">
    <property type="entry name" value="GAF"/>
    <property type="match status" value="1"/>
</dbReference>
<sequence>MNDDESAFSSAVDKEMTALIATLHEAGRRLEELTGGEVDAVLGPDGTPFLLQHAQEKLRLHEVARQAAILNALPAHVVMVDNQGSIVSFNRGWQKFAQSNGLSTELTGINYLDACGDGGEVAEGILSVLAGDSSSFAIEYPCHSPTQQRWFLMTVTPLTHSASTGAVIMHLDITDRVQAEVEMKSLNRVYAMLSQINALVVRVKNLDELFAVACQVAADAGDFRMSAIVMVDPKTKQMTSIVSAGKDEKLLTDIKKLLASPEGMKKSIVSTVIEKGKPAISNNVKIDTRFVFGDQYADAGVNSAVVLPLLISGEAVGVFALYAREIDFFQKDEIKLLVGLATDVAFAINNIEKQKRLNFLAYYDELTGLANRNLFLERLSAYMYKANSEGHQLAIGLIDLDRFKNINDSFGRLTGDALLKKAAEWLKDRFLDTTYLGRIEADCFAIILPLVKSEGHLESLIENTMSAFLAHAFEVNSNVFRISVKSGIALFPDDGTDAVSLLKNAEAAMKIAKKSGVNYLFHTQSMTATTADRLALELRLREAFDKDEFTLYYQPKVNIASGKMVGAEALIRWNDPHIGLIQPDTFIPILEEIGLINEVGRWVIKQAIKDYLSWREAGLNAVRIAVNVSSLQLRNRNFADDIEQAIASDPRVAAGLEIEVTESVIMGDVEQSVEILQAIRDLGIPITIDDFGTGFSSLSYLSRLPLDILKIDGAFVREMHTEKGGKMVSTIILVAHALKLKVVAECVETEEQLLQLRKLDCDQMQGYLFSKPVPADVFEKQFLSLS</sequence>
<dbReference type="Pfam" id="PF08448">
    <property type="entry name" value="PAS_4"/>
    <property type="match status" value="1"/>
</dbReference>
<reference evidence="3 4" key="1">
    <citation type="journal article" date="2011" name="Int. J. Syst. Evol. Microbiol.">
        <title>Zhongshania antarctica gen. nov., sp. nov. and Zhongshania guokunii sp. nov., gammaproteobacteria respectively isolated from coastal attached (fast) ice and surface seawater of the Antarctic.</title>
        <authorList>
            <person name="Li H.J."/>
            <person name="Zhang X.Y."/>
            <person name="Chen C.X."/>
            <person name="Zhang Y.J."/>
            <person name="Gao Z.M."/>
            <person name="Yu Y."/>
            <person name="Chen X.L."/>
            <person name="Chen B."/>
            <person name="Zhang Y.Z."/>
        </authorList>
    </citation>
    <scope>NUCLEOTIDE SEQUENCE [LARGE SCALE GENOMIC DNA]</scope>
    <source>
        <strain evidence="3 4">R06B22</strain>
    </source>
</reference>
<dbReference type="InterPro" id="IPR043128">
    <property type="entry name" value="Rev_trsase/Diguanyl_cyclase"/>
</dbReference>
<keyword evidence="4" id="KW-1185">Reference proteome</keyword>
<dbReference type="InterPro" id="IPR001633">
    <property type="entry name" value="EAL_dom"/>
</dbReference>
<dbReference type="CDD" id="cd01949">
    <property type="entry name" value="GGDEF"/>
    <property type="match status" value="1"/>
</dbReference>
<dbReference type="PANTHER" id="PTHR44757:SF2">
    <property type="entry name" value="BIOFILM ARCHITECTURE MAINTENANCE PROTEIN MBAA"/>
    <property type="match status" value="1"/>
</dbReference>
<dbReference type="Pfam" id="PF00990">
    <property type="entry name" value="GGDEF"/>
    <property type="match status" value="1"/>
</dbReference>
<evidence type="ECO:0000259" key="2">
    <source>
        <dbReference type="PROSITE" id="PS50887"/>
    </source>
</evidence>
<protein>
    <submittedName>
        <fullName evidence="3">EAL domain-containing protein</fullName>
    </submittedName>
</protein>
<evidence type="ECO:0000259" key="1">
    <source>
        <dbReference type="PROSITE" id="PS50883"/>
    </source>
</evidence>
<proteinExistence type="predicted"/>
<dbReference type="InterPro" id="IPR003018">
    <property type="entry name" value="GAF"/>
</dbReference>
<dbReference type="SUPFAM" id="SSF55785">
    <property type="entry name" value="PYP-like sensor domain (PAS domain)"/>
    <property type="match status" value="1"/>
</dbReference>
<dbReference type="SUPFAM" id="SSF55781">
    <property type="entry name" value="GAF domain-like"/>
    <property type="match status" value="1"/>
</dbReference>
<dbReference type="Gene3D" id="3.20.20.450">
    <property type="entry name" value="EAL domain"/>
    <property type="match status" value="1"/>
</dbReference>
<gene>
    <name evidence="3" type="ORF">AB4875_06515</name>
</gene>